<dbReference type="GO" id="GO:0004674">
    <property type="term" value="F:protein serine/threonine kinase activity"/>
    <property type="evidence" value="ECO:0007669"/>
    <property type="project" value="UniProtKB-KW"/>
</dbReference>
<keyword evidence="3" id="KW-0547">Nucleotide-binding</keyword>
<evidence type="ECO:0000259" key="6">
    <source>
        <dbReference type="PROSITE" id="PS50011"/>
    </source>
</evidence>
<dbReference type="Pfam" id="PF00069">
    <property type="entry name" value="Pkinase"/>
    <property type="match status" value="1"/>
</dbReference>
<evidence type="ECO:0000313" key="7">
    <source>
        <dbReference type="EMBL" id="QPK83665.1"/>
    </source>
</evidence>
<dbReference type="RefSeq" id="WP_165005090.1">
    <property type="nucleotide sequence ID" value="NZ_CP064955.1"/>
</dbReference>
<evidence type="ECO:0000313" key="8">
    <source>
        <dbReference type="Proteomes" id="UP000594586"/>
    </source>
</evidence>
<keyword evidence="8" id="KW-1185">Reference proteome</keyword>
<dbReference type="SUPFAM" id="SSF56112">
    <property type="entry name" value="Protein kinase-like (PK-like)"/>
    <property type="match status" value="1"/>
</dbReference>
<gene>
    <name evidence="7" type="ORF">G7Y29_02310</name>
</gene>
<dbReference type="EC" id="2.7.11.1" evidence="1"/>
<dbReference type="CDD" id="cd14014">
    <property type="entry name" value="STKc_PknB_like"/>
    <property type="match status" value="1"/>
</dbReference>
<accession>A0A7T0KNW7</accession>
<keyword evidence="5" id="KW-0067">ATP-binding</keyword>
<keyword evidence="7" id="KW-0723">Serine/threonine-protein kinase</keyword>
<dbReference type="PANTHER" id="PTHR43671">
    <property type="entry name" value="SERINE/THREONINE-PROTEIN KINASE NEK"/>
    <property type="match status" value="1"/>
</dbReference>
<evidence type="ECO:0000256" key="3">
    <source>
        <dbReference type="ARBA" id="ARBA00022741"/>
    </source>
</evidence>
<evidence type="ECO:0000256" key="1">
    <source>
        <dbReference type="ARBA" id="ARBA00012513"/>
    </source>
</evidence>
<keyword evidence="2" id="KW-0808">Transferase</keyword>
<dbReference type="InterPro" id="IPR050660">
    <property type="entry name" value="NEK_Ser/Thr_kinase"/>
</dbReference>
<dbReference type="AlphaFoldDB" id="A0A7T0KNW7"/>
<reference evidence="7 8" key="1">
    <citation type="submission" date="2020-11" db="EMBL/GenBank/DDBJ databases">
        <title>Corynebacterium sp. MC1420.</title>
        <authorList>
            <person name="Zhou J."/>
        </authorList>
    </citation>
    <scope>NUCLEOTIDE SEQUENCE [LARGE SCALE GENOMIC DNA]</scope>
    <source>
        <strain evidence="7 8">MC1420</strain>
    </source>
</reference>
<dbReference type="PROSITE" id="PS50011">
    <property type="entry name" value="PROTEIN_KINASE_DOM"/>
    <property type="match status" value="1"/>
</dbReference>
<dbReference type="Proteomes" id="UP000594586">
    <property type="component" value="Chromosome"/>
</dbReference>
<evidence type="ECO:0000256" key="5">
    <source>
        <dbReference type="ARBA" id="ARBA00022840"/>
    </source>
</evidence>
<dbReference type="PANTHER" id="PTHR43671:SF13">
    <property type="entry name" value="SERINE_THREONINE-PROTEIN KINASE NEK2"/>
    <property type="match status" value="1"/>
</dbReference>
<evidence type="ECO:0000256" key="2">
    <source>
        <dbReference type="ARBA" id="ARBA00022679"/>
    </source>
</evidence>
<evidence type="ECO:0000256" key="4">
    <source>
        <dbReference type="ARBA" id="ARBA00022777"/>
    </source>
</evidence>
<name>A0A7T0KNW7_9CORY</name>
<dbReference type="GO" id="GO:0005524">
    <property type="term" value="F:ATP binding"/>
    <property type="evidence" value="ECO:0007669"/>
    <property type="project" value="UniProtKB-KW"/>
</dbReference>
<feature type="domain" description="Protein kinase" evidence="6">
    <location>
        <begin position="16"/>
        <end position="276"/>
    </location>
</feature>
<dbReference type="Gene3D" id="1.10.510.10">
    <property type="entry name" value="Transferase(Phosphotransferase) domain 1"/>
    <property type="match status" value="1"/>
</dbReference>
<organism evidence="7 8">
    <name type="scientific">Corynebacterium qintianiae</name>
    <dbReference type="NCBI Taxonomy" id="2709392"/>
    <lineage>
        <taxon>Bacteria</taxon>
        <taxon>Bacillati</taxon>
        <taxon>Actinomycetota</taxon>
        <taxon>Actinomycetes</taxon>
        <taxon>Mycobacteriales</taxon>
        <taxon>Corynebacteriaceae</taxon>
        <taxon>Corynebacterium</taxon>
    </lineage>
</organism>
<dbReference type="InterPro" id="IPR011009">
    <property type="entry name" value="Kinase-like_dom_sf"/>
</dbReference>
<dbReference type="KEGG" id="cqn:G7Y29_02310"/>
<sequence>MDVSQVIHEVDAALGFENSEPLTQGGQKLVLKGMIGGAKAVAKIVFIEPGANGDITLQRAHREVELLSAVESNRVVKVLTDAVEIGDPVKAVCWAEEYLDGNDLSASLKSKWAEDDVWLLMHDVAEALAACHELEVVHRDLSPGNIRRTSNGHFMLMDPGLARHLEKTALTGAYQPGTPGWRSPEHVPGGDPVPASDVFSLGILSFFALTGQFPIDPPCDPQTYDRALIEQQAPPISTIRPDISPDLGEIIDRCLNRQPARRFLDGAELLTEIEKMESNR</sequence>
<keyword evidence="4 7" id="KW-0418">Kinase</keyword>
<protein>
    <recommendedName>
        <fullName evidence="1">non-specific serine/threonine protein kinase</fullName>
        <ecNumber evidence="1">2.7.11.1</ecNumber>
    </recommendedName>
</protein>
<proteinExistence type="predicted"/>
<dbReference type="EMBL" id="CP064955">
    <property type="protein sequence ID" value="QPK83665.1"/>
    <property type="molecule type" value="Genomic_DNA"/>
</dbReference>
<dbReference type="InterPro" id="IPR000719">
    <property type="entry name" value="Prot_kinase_dom"/>
</dbReference>